<accession>M0MXG8</accession>
<organism evidence="3 4">
    <name type="scientific">Halococcus salifodinae DSM 8989</name>
    <dbReference type="NCBI Taxonomy" id="1227456"/>
    <lineage>
        <taxon>Archaea</taxon>
        <taxon>Methanobacteriati</taxon>
        <taxon>Methanobacteriota</taxon>
        <taxon>Stenosarchaea group</taxon>
        <taxon>Halobacteria</taxon>
        <taxon>Halobacteriales</taxon>
        <taxon>Halococcaceae</taxon>
        <taxon>Halococcus</taxon>
    </lineage>
</organism>
<dbReference type="STRING" id="1227456.C450_15088"/>
<dbReference type="RefSeq" id="WP_005044669.1">
    <property type="nucleotide sequence ID" value="NZ_AOME01000073.1"/>
</dbReference>
<dbReference type="Proteomes" id="UP000011625">
    <property type="component" value="Unassembled WGS sequence"/>
</dbReference>
<feature type="compositionally biased region" description="Basic and acidic residues" evidence="2">
    <location>
        <begin position="1"/>
        <end position="22"/>
    </location>
</feature>
<dbReference type="AlphaFoldDB" id="M0MXG8"/>
<dbReference type="PATRIC" id="fig|1227456.3.peg.3058"/>
<evidence type="ECO:0000256" key="2">
    <source>
        <dbReference type="SAM" id="MobiDB-lite"/>
    </source>
</evidence>
<feature type="region of interest" description="Disordered" evidence="2">
    <location>
        <begin position="45"/>
        <end position="125"/>
    </location>
</feature>
<feature type="compositionally biased region" description="Low complexity" evidence="2">
    <location>
        <begin position="84"/>
        <end position="100"/>
    </location>
</feature>
<evidence type="ECO:0000256" key="1">
    <source>
        <dbReference type="ARBA" id="ARBA00022729"/>
    </source>
</evidence>
<dbReference type="Pfam" id="PF13416">
    <property type="entry name" value="SBP_bac_8"/>
    <property type="match status" value="1"/>
</dbReference>
<dbReference type="InterPro" id="IPR006059">
    <property type="entry name" value="SBP"/>
</dbReference>
<comment type="caution">
    <text evidence="3">The sequence shown here is derived from an EMBL/GenBank/DDBJ whole genome shotgun (WGS) entry which is preliminary data.</text>
</comment>
<dbReference type="PANTHER" id="PTHR30006:SF24">
    <property type="entry name" value="SLL0237 PROTEIN"/>
    <property type="match status" value="1"/>
</dbReference>
<protein>
    <submittedName>
        <fullName evidence="3">Extracellular solute-binding protein family 1</fullName>
    </submittedName>
</protein>
<proteinExistence type="predicted"/>
<keyword evidence="1" id="KW-0732">Signal</keyword>
<gene>
    <name evidence="3" type="ORF">C450_15088</name>
</gene>
<evidence type="ECO:0000313" key="4">
    <source>
        <dbReference type="Proteomes" id="UP000011625"/>
    </source>
</evidence>
<feature type="compositionally biased region" description="Low complexity" evidence="2">
    <location>
        <begin position="58"/>
        <end position="74"/>
    </location>
</feature>
<dbReference type="Gene3D" id="3.40.190.10">
    <property type="entry name" value="Periplasmic binding protein-like II"/>
    <property type="match status" value="2"/>
</dbReference>
<reference evidence="3 4" key="1">
    <citation type="journal article" date="2014" name="PLoS Genet.">
        <title>Phylogenetically driven sequencing of extremely halophilic archaea reveals strategies for static and dynamic osmo-response.</title>
        <authorList>
            <person name="Becker E.A."/>
            <person name="Seitzer P.M."/>
            <person name="Tritt A."/>
            <person name="Larsen D."/>
            <person name="Krusor M."/>
            <person name="Yao A.I."/>
            <person name="Wu D."/>
            <person name="Madern D."/>
            <person name="Eisen J.A."/>
            <person name="Darling A.E."/>
            <person name="Facciotti M.T."/>
        </authorList>
    </citation>
    <scope>NUCLEOTIDE SEQUENCE [LARGE SCALE GENOMIC DNA]</scope>
    <source>
        <strain evidence="3 4">DSM 8989</strain>
    </source>
</reference>
<feature type="region of interest" description="Disordered" evidence="2">
    <location>
        <begin position="1"/>
        <end position="28"/>
    </location>
</feature>
<evidence type="ECO:0000313" key="3">
    <source>
        <dbReference type="EMBL" id="EMA50432.1"/>
    </source>
</evidence>
<dbReference type="EMBL" id="AOME01000073">
    <property type="protein sequence ID" value="EMA50432.1"/>
    <property type="molecule type" value="Genomic_DNA"/>
</dbReference>
<name>M0MXG8_9EURY</name>
<dbReference type="PROSITE" id="PS51318">
    <property type="entry name" value="TAT"/>
    <property type="match status" value="1"/>
</dbReference>
<dbReference type="SUPFAM" id="SSF53850">
    <property type="entry name" value="Periplasmic binding protein-like II"/>
    <property type="match status" value="1"/>
</dbReference>
<dbReference type="PANTHER" id="PTHR30006">
    <property type="entry name" value="THIAMINE-BINDING PERIPLASMIC PROTEIN-RELATED"/>
    <property type="match status" value="1"/>
</dbReference>
<sequence>MTRRGGDDTTANGRDRGREHGDSSGVGRRWFLRSSGAAAGAALLAGCSSSGSGGNGSDGNASGANGSGNSSAGNGSSGNGTGGNDNATGGNTTGNATASGPLGVESFRGSGPLVESRPPLDGTRIAELPDLSGTLSIYLGGGEGGLYTEFLDLLGRMYPDFNVELRTASSAQLANTLITEVNSGSANADVFWAVDVGALGVVADNDATVELPSEVVKPVPESFRPGNQWVGVAGRARSVPFNTDTLSADQIPNKVQKFTDANPLEGSMGWAPTYGSFQSFITAMRLLRGEQGTKQWLQSMTQQGISEYPDEFLVSNAVADGELAAGFANHYYALRVKAARPDAPIELAFTKGDAGALVNAAGVEVIKGTQRRELANNFVRHLLTAEAQEFFATRTFAYPMIPGVPPVGGLPTIDELNPPQLDLAKLSNLEPTLTLMREVGVL</sequence>
<dbReference type="OrthoDB" id="305188at2157"/>
<dbReference type="InterPro" id="IPR006311">
    <property type="entry name" value="TAT_signal"/>
</dbReference>
<keyword evidence="4" id="KW-1185">Reference proteome</keyword>